<organism evidence="2 3">
    <name type="scientific">Kuenenia stuttgartiensis</name>
    <dbReference type="NCBI Taxonomy" id="174633"/>
    <lineage>
        <taxon>Bacteria</taxon>
        <taxon>Pseudomonadati</taxon>
        <taxon>Planctomycetota</taxon>
        <taxon>Candidatus Brocadiia</taxon>
        <taxon>Candidatus Brocadiales</taxon>
        <taxon>Candidatus Brocadiaceae</taxon>
        <taxon>Candidatus Kuenenia</taxon>
    </lineage>
</organism>
<accession>A0A2C9CGS5</accession>
<dbReference type="EMBL" id="CP049055">
    <property type="protein sequence ID" value="QII14183.1"/>
    <property type="molecule type" value="Genomic_DNA"/>
</dbReference>
<reference evidence="2" key="1">
    <citation type="submission" date="2017-10" db="EMBL/GenBank/DDBJ databases">
        <authorList>
            <person name="Banno H."/>
            <person name="Chua N.-H."/>
        </authorList>
    </citation>
    <scope>NUCLEOTIDE SEQUENCE [LARGE SCALE GENOMIC DNA]</scope>
    <source>
        <strain evidence="2">Kuenenia_mbr1_ru-nijmegen</strain>
    </source>
</reference>
<name>A0A2C9CGS5_KUEST</name>
<reference evidence="1 4" key="3">
    <citation type="submission" date="2020-02" db="EMBL/GenBank/DDBJ databases">
        <title>Newly sequenced genome of strain CSTR1 showed variability in Candidatus Kuenenia stuttgartiensis genomes.</title>
        <authorList>
            <person name="Ding C."/>
            <person name="Adrian L."/>
        </authorList>
    </citation>
    <scope>NUCLEOTIDE SEQUENCE [LARGE SCALE GENOMIC DNA]</scope>
    <source>
        <strain evidence="1 4">CSTR1</strain>
    </source>
</reference>
<dbReference type="KEGG" id="kst:KSMBR1_2268"/>
<evidence type="ECO:0000313" key="2">
    <source>
        <dbReference type="EMBL" id="SOH04763.1"/>
    </source>
</evidence>
<proteinExistence type="predicted"/>
<reference evidence="3" key="2">
    <citation type="submission" date="2017-10" db="EMBL/GenBank/DDBJ databases">
        <authorList>
            <person name="Frank J."/>
        </authorList>
    </citation>
    <scope>NUCLEOTIDE SEQUENCE [LARGE SCALE GENOMIC DNA]</scope>
</reference>
<dbReference type="Proteomes" id="UP000221734">
    <property type="component" value="Chromosome Kuenenia_stuttgartiensis_MBR1"/>
</dbReference>
<evidence type="ECO:0000313" key="4">
    <source>
        <dbReference type="Proteomes" id="UP000501926"/>
    </source>
</evidence>
<dbReference type="Proteomes" id="UP000501926">
    <property type="component" value="Chromosome"/>
</dbReference>
<dbReference type="AlphaFoldDB" id="A0A2C9CGS5"/>
<dbReference type="EMBL" id="LT934425">
    <property type="protein sequence ID" value="SOH04763.1"/>
    <property type="molecule type" value="Genomic_DNA"/>
</dbReference>
<evidence type="ECO:0000313" key="3">
    <source>
        <dbReference type="Proteomes" id="UP000221734"/>
    </source>
</evidence>
<sequence length="33" mass="3967">MAYNIKWSPRAASDFEEICEYIANIMLLFLREK</sequence>
<keyword evidence="3" id="KW-1185">Reference proteome</keyword>
<gene>
    <name evidence="1" type="ORF">KsCSTR_48060</name>
    <name evidence="2" type="ORF">KSMBR1_2268</name>
</gene>
<protein>
    <submittedName>
        <fullName evidence="2">Uncharacterized protein</fullName>
    </submittedName>
</protein>
<evidence type="ECO:0000313" key="1">
    <source>
        <dbReference type="EMBL" id="QII14183.1"/>
    </source>
</evidence>